<dbReference type="PANTHER" id="PTHR37305:SF1">
    <property type="entry name" value="MEMBRANE PROTEIN"/>
    <property type="match status" value="1"/>
</dbReference>
<dbReference type="GO" id="GO:0140359">
    <property type="term" value="F:ABC-type transporter activity"/>
    <property type="evidence" value="ECO:0007669"/>
    <property type="project" value="InterPro"/>
</dbReference>
<protein>
    <recommendedName>
        <fullName evidence="4">ABC transporter permease</fullName>
    </recommendedName>
</protein>
<keyword evidence="1" id="KW-0472">Membrane</keyword>
<keyword evidence="3" id="KW-1185">Reference proteome</keyword>
<feature type="transmembrane region" description="Helical" evidence="1">
    <location>
        <begin position="235"/>
        <end position="253"/>
    </location>
</feature>
<accession>A0A0A2TYJ0</accession>
<gene>
    <name evidence="2" type="ORF">N782_15245</name>
</gene>
<organism evidence="2 3">
    <name type="scientific">Pontibacillus yanchengensis Y32</name>
    <dbReference type="NCBI Taxonomy" id="1385514"/>
    <lineage>
        <taxon>Bacteria</taxon>
        <taxon>Bacillati</taxon>
        <taxon>Bacillota</taxon>
        <taxon>Bacilli</taxon>
        <taxon>Bacillales</taxon>
        <taxon>Bacillaceae</taxon>
        <taxon>Pontibacillus</taxon>
    </lineage>
</organism>
<reference evidence="2 3" key="1">
    <citation type="journal article" date="2015" name="Stand. Genomic Sci.">
        <title>High quality draft genome sequence of the moderately halophilic bacterium Pontibacillus yanchengensis Y32(T) and comparison among Pontibacillus genomes.</title>
        <authorList>
            <person name="Huang J."/>
            <person name="Qiao Z.X."/>
            <person name="Tang J.W."/>
            <person name="Wang G."/>
        </authorList>
    </citation>
    <scope>NUCLEOTIDE SEQUENCE [LARGE SCALE GENOMIC DNA]</scope>
    <source>
        <strain evidence="2 3">Y32</strain>
    </source>
</reference>
<keyword evidence="1" id="KW-0812">Transmembrane</keyword>
<proteinExistence type="predicted"/>
<name>A0A0A2TYJ0_9BACI</name>
<dbReference type="STRING" id="1385514.N782_15245"/>
<feature type="transmembrane region" description="Helical" evidence="1">
    <location>
        <begin position="155"/>
        <end position="183"/>
    </location>
</feature>
<feature type="transmembrane region" description="Helical" evidence="1">
    <location>
        <begin position="287"/>
        <end position="309"/>
    </location>
</feature>
<dbReference type="Pfam" id="PF12679">
    <property type="entry name" value="ABC2_membrane_2"/>
    <property type="match status" value="1"/>
</dbReference>
<dbReference type="OrthoDB" id="8613028at2"/>
<dbReference type="Proteomes" id="UP000030147">
    <property type="component" value="Unassembled WGS sequence"/>
</dbReference>
<dbReference type="EMBL" id="AVBF01000003">
    <property type="protein sequence ID" value="KGP74305.1"/>
    <property type="molecule type" value="Genomic_DNA"/>
</dbReference>
<dbReference type="eggNOG" id="COG1277">
    <property type="taxonomic scope" value="Bacteria"/>
</dbReference>
<dbReference type="GO" id="GO:0005886">
    <property type="term" value="C:plasma membrane"/>
    <property type="evidence" value="ECO:0007669"/>
    <property type="project" value="UniProtKB-SubCell"/>
</dbReference>
<evidence type="ECO:0000313" key="3">
    <source>
        <dbReference type="Proteomes" id="UP000030147"/>
    </source>
</evidence>
<comment type="caution">
    <text evidence="2">The sequence shown here is derived from an EMBL/GenBank/DDBJ whole genome shotgun (WGS) entry which is preliminary data.</text>
</comment>
<dbReference type="RefSeq" id="WP_036815587.1">
    <property type="nucleotide sequence ID" value="NZ_AVBF01000003.1"/>
</dbReference>
<dbReference type="PANTHER" id="PTHR37305">
    <property type="entry name" value="INTEGRAL MEMBRANE PROTEIN-RELATED"/>
    <property type="match status" value="1"/>
</dbReference>
<dbReference type="AlphaFoldDB" id="A0A0A2TYJ0"/>
<evidence type="ECO:0008006" key="4">
    <source>
        <dbReference type="Google" id="ProtNLM"/>
    </source>
</evidence>
<feature type="transmembrane region" description="Helical" evidence="1">
    <location>
        <begin position="203"/>
        <end position="228"/>
    </location>
</feature>
<evidence type="ECO:0000256" key="1">
    <source>
        <dbReference type="SAM" id="Phobius"/>
    </source>
</evidence>
<keyword evidence="1" id="KW-1133">Transmembrane helix</keyword>
<evidence type="ECO:0000313" key="2">
    <source>
        <dbReference type="EMBL" id="KGP74305.1"/>
    </source>
</evidence>
<sequence length="316" mass="35554">MMKLLKLIQNENMKLYKRLGTWVMIGLVVFAVLAVGVFSAFIMESDDNANWKERLQLENTQLQKQLESSPLKGAGETYVKKQVAINNYRIEHDIPPVDSKSLWGFMIDATNFTGLIALFTIVVAGGMVASEFSWGTIKLLLIRPVSRTKIILSKYISTILFAFFSLVLLFGFSFIVGSIFFGVGGADQPYLVYNNGEVLEKSMVMHIINLFGFNSIDLLMMVTLAFMISTVFRSSSLAIGISIFLLFTGPQLIQLLSTYDWVKYVLFANTNLQQYTNGVPLVEGMTMTFSVTVLIVYFIVFTSLTWFVFKKRDVAA</sequence>
<feature type="transmembrane region" description="Helical" evidence="1">
    <location>
        <begin position="112"/>
        <end position="134"/>
    </location>
</feature>
<feature type="transmembrane region" description="Helical" evidence="1">
    <location>
        <begin position="21"/>
        <end position="43"/>
    </location>
</feature>